<keyword evidence="1" id="KW-0472">Membrane</keyword>
<dbReference type="EMBL" id="MTYJ01000183">
    <property type="protein sequence ID" value="OWA50154.1"/>
    <property type="molecule type" value="Genomic_DNA"/>
</dbReference>
<dbReference type="Proteomes" id="UP000192578">
    <property type="component" value="Unassembled WGS sequence"/>
</dbReference>
<proteinExistence type="predicted"/>
<keyword evidence="1" id="KW-1133">Transmembrane helix</keyword>
<keyword evidence="1" id="KW-0812">Transmembrane</keyword>
<keyword evidence="4" id="KW-1185">Reference proteome</keyword>
<feature type="signal peptide" evidence="2">
    <location>
        <begin position="1"/>
        <end position="23"/>
    </location>
</feature>
<evidence type="ECO:0000256" key="1">
    <source>
        <dbReference type="SAM" id="Phobius"/>
    </source>
</evidence>
<evidence type="ECO:0000256" key="2">
    <source>
        <dbReference type="SAM" id="SignalP"/>
    </source>
</evidence>
<protein>
    <recommendedName>
        <fullName evidence="5">Receptor ligand binding region domain-containing protein</fullName>
    </recommendedName>
</protein>
<gene>
    <name evidence="3" type="ORF">BV898_14679</name>
</gene>
<reference evidence="4" key="1">
    <citation type="submission" date="2017-01" db="EMBL/GenBank/DDBJ databases">
        <title>Comparative genomics of anhydrobiosis in the tardigrade Hypsibius dujardini.</title>
        <authorList>
            <person name="Yoshida Y."/>
            <person name="Koutsovoulos G."/>
            <person name="Laetsch D."/>
            <person name="Stevens L."/>
            <person name="Kumar S."/>
            <person name="Horikawa D."/>
            <person name="Ishino K."/>
            <person name="Komine S."/>
            <person name="Tomita M."/>
            <person name="Blaxter M."/>
            <person name="Arakawa K."/>
        </authorList>
    </citation>
    <scope>NUCLEOTIDE SEQUENCE [LARGE SCALE GENOMIC DNA]</scope>
    <source>
        <strain evidence="4">Z151</strain>
    </source>
</reference>
<name>A0A9X6NIV0_HYPEX</name>
<feature type="transmembrane region" description="Helical" evidence="1">
    <location>
        <begin position="396"/>
        <end position="416"/>
    </location>
</feature>
<dbReference type="InterPro" id="IPR028082">
    <property type="entry name" value="Peripla_BP_I"/>
</dbReference>
<sequence>MTFQPILWAWSIVFFVVQDPCCSNGFTTSPTTALPQITIVVFGQVTAQGTISLSVMEPPMEVAYEKIKSLYKDRFSIHYVRTLVPPCLSALQANEDPKNMLAWWFYQLQSPDHVVIFISPGWSPICPASDTSVSFLASNWNALLIYTTAAVEINDRSALSTLISAPSISIPQFIDLSVALIAHYNWTSIFALWDESSAPVFRSLFNGFQARLDRKARKAFQSVLLVQSAESNDDETSNKTNSFASTKNLALEFRRRSLAKYNATYAPGNDWTTTILDSYTDVLLIGQVLNETWANGQNITNGRGLADRFLNRTFLTPESGSVLFDANGVRQALLTIAHYDAVHDIRQPFLVRSNSGRQFLRRIGKDIDWPGGQFPPPSVPVCGFRGICNVSTTTKIIAGSVTMILLVLLVAGAFWVRWFRQHIFEAENYWILQRSDLHLPGFKGQSRLSLLFSCVSINVGSF</sequence>
<evidence type="ECO:0000313" key="4">
    <source>
        <dbReference type="Proteomes" id="UP000192578"/>
    </source>
</evidence>
<accession>A0A9X6NIV0</accession>
<dbReference type="SUPFAM" id="SSF53822">
    <property type="entry name" value="Periplasmic binding protein-like I"/>
    <property type="match status" value="1"/>
</dbReference>
<feature type="chain" id="PRO_5040798944" description="Receptor ligand binding region domain-containing protein" evidence="2">
    <location>
        <begin position="24"/>
        <end position="462"/>
    </location>
</feature>
<keyword evidence="2" id="KW-0732">Signal</keyword>
<evidence type="ECO:0008006" key="5">
    <source>
        <dbReference type="Google" id="ProtNLM"/>
    </source>
</evidence>
<organism evidence="3 4">
    <name type="scientific">Hypsibius exemplaris</name>
    <name type="common">Freshwater tardigrade</name>
    <dbReference type="NCBI Taxonomy" id="2072580"/>
    <lineage>
        <taxon>Eukaryota</taxon>
        <taxon>Metazoa</taxon>
        <taxon>Ecdysozoa</taxon>
        <taxon>Tardigrada</taxon>
        <taxon>Eutardigrada</taxon>
        <taxon>Parachela</taxon>
        <taxon>Hypsibioidea</taxon>
        <taxon>Hypsibiidae</taxon>
        <taxon>Hypsibius</taxon>
    </lineage>
</organism>
<evidence type="ECO:0000313" key="3">
    <source>
        <dbReference type="EMBL" id="OWA50154.1"/>
    </source>
</evidence>
<comment type="caution">
    <text evidence="3">The sequence shown here is derived from an EMBL/GenBank/DDBJ whole genome shotgun (WGS) entry which is preliminary data.</text>
</comment>
<dbReference type="Gene3D" id="3.40.50.2300">
    <property type="match status" value="1"/>
</dbReference>
<dbReference type="AlphaFoldDB" id="A0A9X6NIV0"/>